<evidence type="ECO:0000259" key="1">
    <source>
        <dbReference type="SMART" id="SM00460"/>
    </source>
</evidence>
<dbReference type="SUPFAM" id="SSF54001">
    <property type="entry name" value="Cysteine proteinases"/>
    <property type="match status" value="1"/>
</dbReference>
<name>G2E0G0_9GAMM</name>
<feature type="domain" description="Transglutaminase-like" evidence="1">
    <location>
        <begin position="174"/>
        <end position="245"/>
    </location>
</feature>
<dbReference type="PANTHER" id="PTHR33490:SF6">
    <property type="entry name" value="SLL1049 PROTEIN"/>
    <property type="match status" value="1"/>
</dbReference>
<organism evidence="2 3">
    <name type="scientific">Thiorhodococcus drewsii AZ1</name>
    <dbReference type="NCBI Taxonomy" id="765913"/>
    <lineage>
        <taxon>Bacteria</taxon>
        <taxon>Pseudomonadati</taxon>
        <taxon>Pseudomonadota</taxon>
        <taxon>Gammaproteobacteria</taxon>
        <taxon>Chromatiales</taxon>
        <taxon>Chromatiaceae</taxon>
        <taxon>Thiorhodococcus</taxon>
    </lineage>
</organism>
<protein>
    <submittedName>
        <fullName evidence="2">Transglutaminase domain-containing protein</fullName>
    </submittedName>
</protein>
<gene>
    <name evidence="2" type="ORF">ThidrDRAFT_1773</name>
</gene>
<dbReference type="STRING" id="765913.ThidrDRAFT_1773"/>
<dbReference type="RefSeq" id="WP_007040487.1">
    <property type="nucleotide sequence ID" value="NZ_AFWT01000010.1"/>
</dbReference>
<dbReference type="eggNOG" id="COG1305">
    <property type="taxonomic scope" value="Bacteria"/>
</dbReference>
<proteinExistence type="predicted"/>
<dbReference type="InterPro" id="IPR013589">
    <property type="entry name" value="Bac_transglu_N"/>
</dbReference>
<dbReference type="PANTHER" id="PTHR33490">
    <property type="entry name" value="BLR5614 PROTEIN-RELATED"/>
    <property type="match status" value="1"/>
</dbReference>
<evidence type="ECO:0000313" key="3">
    <source>
        <dbReference type="Proteomes" id="UP000004200"/>
    </source>
</evidence>
<dbReference type="Proteomes" id="UP000004200">
    <property type="component" value="Unassembled WGS sequence"/>
</dbReference>
<evidence type="ECO:0000313" key="2">
    <source>
        <dbReference type="EMBL" id="EGV31888.1"/>
    </source>
</evidence>
<dbReference type="Pfam" id="PF08379">
    <property type="entry name" value="Bact_transglu_N"/>
    <property type="match status" value="1"/>
</dbReference>
<dbReference type="Pfam" id="PF01841">
    <property type="entry name" value="Transglut_core"/>
    <property type="match status" value="1"/>
</dbReference>
<sequence>MRYHIERACRMRFSTPAREHQVQVRLAPWDDETQSLMRVALRVEPKAEPVAGYDCFGNLAHHFSVLGAHKELSFSLVAEVETRRENPFDFDLVPPERERAWIDDSLRQAPRLWDFVLHRSPLTPDLPDLIFGRATPDLSEGVPIIEQVQSAFGWIREALRYDPRLEPSGDLSSLFATGRGSAADLAHLMIALVRRWKIPARFVSGYLDADYLDDLDGGDTRLQRPHYWAEVLIPGGGWRGFDPVLELAADATYVRAAVGRDADDIQPLRHACLGDGKRPEMDETLSVSRLS</sequence>
<comment type="caution">
    <text evidence="2">The sequence shown here is derived from an EMBL/GenBank/DDBJ whole genome shotgun (WGS) entry which is preliminary data.</text>
</comment>
<keyword evidence="3" id="KW-1185">Reference proteome</keyword>
<dbReference type="InterPro" id="IPR002931">
    <property type="entry name" value="Transglutaminase-like"/>
</dbReference>
<dbReference type="SMART" id="SM00460">
    <property type="entry name" value="TGc"/>
    <property type="match status" value="1"/>
</dbReference>
<dbReference type="AlphaFoldDB" id="G2E0G0"/>
<dbReference type="InterPro" id="IPR038765">
    <property type="entry name" value="Papain-like_cys_pep_sf"/>
</dbReference>
<reference evidence="2 3" key="1">
    <citation type="submission" date="2011-06" db="EMBL/GenBank/DDBJ databases">
        <title>The draft genome of Thiorhodococcus drewsii AZ1.</title>
        <authorList>
            <consortium name="US DOE Joint Genome Institute (JGI-PGF)"/>
            <person name="Lucas S."/>
            <person name="Han J."/>
            <person name="Lapidus A."/>
            <person name="Cheng J.-F."/>
            <person name="Goodwin L."/>
            <person name="Pitluck S."/>
            <person name="Peters L."/>
            <person name="Land M.L."/>
            <person name="Hauser L."/>
            <person name="Vogl K."/>
            <person name="Liu Z."/>
            <person name="Imhoff J."/>
            <person name="Thiel V."/>
            <person name="Frigaard N.-U."/>
            <person name="Bryant D.A."/>
            <person name="Woyke T.J."/>
        </authorList>
    </citation>
    <scope>NUCLEOTIDE SEQUENCE [LARGE SCALE GENOMIC DNA]</scope>
    <source>
        <strain evidence="2 3">AZ1</strain>
    </source>
</reference>
<dbReference type="OrthoDB" id="5438043at2"/>
<accession>G2E0G0</accession>
<dbReference type="EMBL" id="AFWT01000010">
    <property type="protein sequence ID" value="EGV31888.1"/>
    <property type="molecule type" value="Genomic_DNA"/>
</dbReference>
<dbReference type="Gene3D" id="3.10.620.30">
    <property type="match status" value="1"/>
</dbReference>